<dbReference type="InterPro" id="IPR001387">
    <property type="entry name" value="Cro/C1-type_HTH"/>
</dbReference>
<comment type="similarity">
    <text evidence="1 7">Belongs to the sigma-70 factor family.</text>
</comment>
<dbReference type="OrthoDB" id="9809557at2"/>
<dbReference type="InterPro" id="IPR007630">
    <property type="entry name" value="RNA_pol_sigma70_r4"/>
</dbReference>
<dbReference type="InterPro" id="IPR014284">
    <property type="entry name" value="RNA_pol_sigma-70_dom"/>
</dbReference>
<evidence type="ECO:0000256" key="7">
    <source>
        <dbReference type="RuleBase" id="RU362124"/>
    </source>
</evidence>
<evidence type="ECO:0000256" key="4">
    <source>
        <dbReference type="ARBA" id="ARBA00023082"/>
    </source>
</evidence>
<dbReference type="STRING" id="1121301.SAMN02745912_02390"/>
<protein>
    <recommendedName>
        <fullName evidence="7">RNA polymerase sigma factor</fullName>
    </recommendedName>
</protein>
<evidence type="ECO:0000313" key="9">
    <source>
        <dbReference type="EMBL" id="SHK14178.1"/>
    </source>
</evidence>
<dbReference type="NCBIfam" id="TIGR02937">
    <property type="entry name" value="sigma70-ECF"/>
    <property type="match status" value="1"/>
</dbReference>
<dbReference type="NCBIfam" id="TIGR02980">
    <property type="entry name" value="SigBFG"/>
    <property type="match status" value="1"/>
</dbReference>
<evidence type="ECO:0000256" key="5">
    <source>
        <dbReference type="ARBA" id="ARBA00023125"/>
    </source>
</evidence>
<name>A0A1M6Q1S7_PARC5</name>
<gene>
    <name evidence="9" type="ORF">SAMN02745912_02390</name>
</gene>
<dbReference type="InterPro" id="IPR036388">
    <property type="entry name" value="WH-like_DNA-bd_sf"/>
</dbReference>
<sequence length="260" mass="29858">MRSRYYGVTASFKENNNFDTERTFELIEKAQKGDKEAQAILVDENLGLVKSIVNRFDNRGYERDDIFQLGSIGLIKAIHKFDSSHGVRFSTYAVPMIIGEIKRFLRDDGIIKVSRSLKQTANKVKYTKEALSKRFGREPTILEIADELKIDKEEIVLALESNTHPDYLYDVIHQNDGSPIHLIDKISESKSEDNEKIIDNIALKEALSQLKPRERQIIVLRYFKDKTQSEIAKGLGISQVQVSRIEKKVLKLMKTILEKT</sequence>
<dbReference type="InterPro" id="IPR007627">
    <property type="entry name" value="RNA_pol_sigma70_r2"/>
</dbReference>
<accession>A0A1M6Q1S7</accession>
<dbReference type="PROSITE" id="PS00716">
    <property type="entry name" value="SIGMA70_2"/>
    <property type="match status" value="1"/>
</dbReference>
<dbReference type="NCBIfam" id="NF004052">
    <property type="entry name" value="PRK05572.1"/>
    <property type="match status" value="1"/>
</dbReference>
<dbReference type="InterPro" id="IPR014236">
    <property type="entry name" value="RNA_pol_sigma-F"/>
</dbReference>
<evidence type="ECO:0000256" key="2">
    <source>
        <dbReference type="ARBA" id="ARBA00022969"/>
    </source>
</evidence>
<dbReference type="InterPro" id="IPR007624">
    <property type="entry name" value="RNA_pol_sigma70_r3"/>
</dbReference>
<dbReference type="GO" id="GO:0003677">
    <property type="term" value="F:DNA binding"/>
    <property type="evidence" value="ECO:0007669"/>
    <property type="project" value="UniProtKB-KW"/>
</dbReference>
<evidence type="ECO:0000259" key="8">
    <source>
        <dbReference type="PROSITE" id="PS50943"/>
    </source>
</evidence>
<feature type="domain" description="HTH cro/C1-type" evidence="8">
    <location>
        <begin position="217"/>
        <end position="247"/>
    </location>
</feature>
<dbReference type="CDD" id="cd06171">
    <property type="entry name" value="Sigma70_r4"/>
    <property type="match status" value="1"/>
</dbReference>
<dbReference type="SUPFAM" id="SSF88946">
    <property type="entry name" value="Sigma2 domain of RNA polymerase sigma factors"/>
    <property type="match status" value="1"/>
</dbReference>
<evidence type="ECO:0000256" key="1">
    <source>
        <dbReference type="ARBA" id="ARBA00007788"/>
    </source>
</evidence>
<dbReference type="NCBIfam" id="TIGR02885">
    <property type="entry name" value="spore_sigF"/>
    <property type="match status" value="1"/>
</dbReference>
<dbReference type="InterPro" id="IPR013325">
    <property type="entry name" value="RNA_pol_sigma_r2"/>
</dbReference>
<dbReference type="InterPro" id="IPR000943">
    <property type="entry name" value="RNA_pol_sigma70"/>
</dbReference>
<dbReference type="Pfam" id="PF04542">
    <property type="entry name" value="Sigma70_r2"/>
    <property type="match status" value="1"/>
</dbReference>
<dbReference type="InterPro" id="IPR013324">
    <property type="entry name" value="RNA_pol_sigma_r3/r4-like"/>
</dbReference>
<dbReference type="Proteomes" id="UP000184465">
    <property type="component" value="Unassembled WGS sequence"/>
</dbReference>
<keyword evidence="5 7" id="KW-0238">DNA-binding</keyword>
<proteinExistence type="inferred from homology"/>
<evidence type="ECO:0000256" key="6">
    <source>
        <dbReference type="ARBA" id="ARBA00023163"/>
    </source>
</evidence>
<dbReference type="GO" id="GO:0016987">
    <property type="term" value="F:sigma factor activity"/>
    <property type="evidence" value="ECO:0007669"/>
    <property type="project" value="UniProtKB-KW"/>
</dbReference>
<comment type="function">
    <text evidence="7">Sigma factors are initiation factors that promote the attachment of RNA polymerase to specific initiation sites and are then released.</text>
</comment>
<dbReference type="PANTHER" id="PTHR30603">
    <property type="entry name" value="RNA POLYMERASE SIGMA FACTOR RPO"/>
    <property type="match status" value="1"/>
</dbReference>
<dbReference type="Gene3D" id="1.20.120.1810">
    <property type="match status" value="1"/>
</dbReference>
<dbReference type="InterPro" id="IPR014322">
    <property type="entry name" value="RNA_pol_sigma-B/F/G"/>
</dbReference>
<dbReference type="AlphaFoldDB" id="A0A1M6Q1S7"/>
<dbReference type="PRINTS" id="PR00046">
    <property type="entry name" value="SIGMA70FCT"/>
</dbReference>
<dbReference type="Gene3D" id="1.10.10.10">
    <property type="entry name" value="Winged helix-like DNA-binding domain superfamily/Winged helix DNA-binding domain"/>
    <property type="match status" value="2"/>
</dbReference>
<keyword evidence="10" id="KW-1185">Reference proteome</keyword>
<keyword evidence="6 7" id="KW-0804">Transcription</keyword>
<reference evidence="9 10" key="1">
    <citation type="submission" date="2016-11" db="EMBL/GenBank/DDBJ databases">
        <authorList>
            <person name="Jaros S."/>
            <person name="Januszkiewicz K."/>
            <person name="Wedrychowicz H."/>
        </authorList>
    </citation>
    <scope>NUCLEOTIDE SEQUENCE [LARGE SCALE GENOMIC DNA]</scope>
    <source>
        <strain evidence="9 10">DSM 15212</strain>
    </source>
</reference>
<dbReference type="PIRSF" id="PIRSF000770">
    <property type="entry name" value="RNA_pol_sigma-SigE/K"/>
    <property type="match status" value="1"/>
</dbReference>
<evidence type="ECO:0000313" key="10">
    <source>
        <dbReference type="Proteomes" id="UP000184465"/>
    </source>
</evidence>
<keyword evidence="4 7" id="KW-0731">Sigma factor</keyword>
<keyword evidence="2" id="KW-0749">Sporulation</keyword>
<dbReference type="GO" id="GO:0030435">
    <property type="term" value="P:sporulation resulting in formation of a cellular spore"/>
    <property type="evidence" value="ECO:0007669"/>
    <property type="project" value="UniProtKB-KW"/>
</dbReference>
<dbReference type="PROSITE" id="PS00715">
    <property type="entry name" value="SIGMA70_1"/>
    <property type="match status" value="1"/>
</dbReference>
<keyword evidence="3 7" id="KW-0805">Transcription regulation</keyword>
<dbReference type="Pfam" id="PF04545">
    <property type="entry name" value="Sigma70_r4"/>
    <property type="match status" value="1"/>
</dbReference>
<dbReference type="PANTHER" id="PTHR30603:SF17">
    <property type="entry name" value="RNA POLYMERASE SIGMA-G FACTOR"/>
    <property type="match status" value="1"/>
</dbReference>
<dbReference type="Pfam" id="PF04539">
    <property type="entry name" value="Sigma70_r3"/>
    <property type="match status" value="1"/>
</dbReference>
<dbReference type="GO" id="GO:0006352">
    <property type="term" value="P:DNA-templated transcription initiation"/>
    <property type="evidence" value="ECO:0007669"/>
    <property type="project" value="InterPro"/>
</dbReference>
<dbReference type="InterPro" id="IPR050239">
    <property type="entry name" value="Sigma-70_RNA_pol_init_factors"/>
</dbReference>
<dbReference type="SUPFAM" id="SSF88659">
    <property type="entry name" value="Sigma3 and sigma4 domains of RNA polymerase sigma factors"/>
    <property type="match status" value="2"/>
</dbReference>
<dbReference type="RefSeq" id="WP_073150244.1">
    <property type="nucleotide sequence ID" value="NZ_FRAG01000029.1"/>
</dbReference>
<dbReference type="EMBL" id="FRAG01000029">
    <property type="protein sequence ID" value="SHK14178.1"/>
    <property type="molecule type" value="Genomic_DNA"/>
</dbReference>
<dbReference type="PROSITE" id="PS50943">
    <property type="entry name" value="HTH_CROC1"/>
    <property type="match status" value="1"/>
</dbReference>
<organism evidence="9 10">
    <name type="scientific">Paramaledivibacter caminithermalis (strain DSM 15212 / CIP 107654 / DViRD3)</name>
    <name type="common">Clostridium caminithermale</name>
    <dbReference type="NCBI Taxonomy" id="1121301"/>
    <lineage>
        <taxon>Bacteria</taxon>
        <taxon>Bacillati</taxon>
        <taxon>Bacillota</taxon>
        <taxon>Clostridia</taxon>
        <taxon>Peptostreptococcales</taxon>
        <taxon>Caminicellaceae</taxon>
        <taxon>Paramaledivibacter</taxon>
    </lineage>
</organism>
<evidence type="ECO:0000256" key="3">
    <source>
        <dbReference type="ARBA" id="ARBA00023015"/>
    </source>
</evidence>